<dbReference type="AlphaFoldDB" id="A0A849IA67"/>
<dbReference type="EMBL" id="JABEPP010000005">
    <property type="protein sequence ID" value="NNM74278.1"/>
    <property type="molecule type" value="Genomic_DNA"/>
</dbReference>
<comment type="caution">
    <text evidence="1">The sequence shown here is derived from an EMBL/GenBank/DDBJ whole genome shotgun (WGS) entry which is preliminary data.</text>
</comment>
<accession>A0A849IA67</accession>
<dbReference type="InterPro" id="IPR010428">
    <property type="entry name" value="Zincin_1"/>
</dbReference>
<gene>
    <name evidence="1" type="ORF">HJG44_18120</name>
</gene>
<name>A0A849IA67_9HYPH</name>
<dbReference type="Pfam" id="PF06262">
    <property type="entry name" value="Zincin_1"/>
    <property type="match status" value="1"/>
</dbReference>
<sequence>MSGEVDWSGLRAPGLVEFEQLAHEAFARLPELFRQRCAGVAIQVADFPDDEMLDELGLESEFDLLGLFRGVGLAQGGDPALLQTGQMPNMVWLFRRPLLDYWAEHDETLGHLVTHVLVHEIGHHFGLSDEDMERIEAAAGEDDRSQ</sequence>
<protein>
    <submittedName>
        <fullName evidence="1">Metallopeptidase family protein</fullName>
    </submittedName>
</protein>
<dbReference type="Proteomes" id="UP000564885">
    <property type="component" value="Unassembled WGS sequence"/>
</dbReference>
<dbReference type="RefSeq" id="WP_171219729.1">
    <property type="nucleotide sequence ID" value="NZ_JABEPP010000005.1"/>
</dbReference>
<evidence type="ECO:0000313" key="2">
    <source>
        <dbReference type="Proteomes" id="UP000564885"/>
    </source>
</evidence>
<dbReference type="Gene3D" id="3.30.2010.20">
    <property type="match status" value="1"/>
</dbReference>
<dbReference type="SUPFAM" id="SSF55486">
    <property type="entry name" value="Metalloproteases ('zincins'), catalytic domain"/>
    <property type="match status" value="1"/>
</dbReference>
<reference evidence="1 2" key="1">
    <citation type="submission" date="2020-04" db="EMBL/GenBank/DDBJ databases">
        <title>Enterovirga sp. isolate from soil.</title>
        <authorList>
            <person name="Chea S."/>
            <person name="Kim D.-U."/>
        </authorList>
    </citation>
    <scope>NUCLEOTIDE SEQUENCE [LARGE SCALE GENOMIC DNA]</scope>
    <source>
        <strain evidence="1 2">DB1703</strain>
    </source>
</reference>
<proteinExistence type="predicted"/>
<keyword evidence="2" id="KW-1185">Reference proteome</keyword>
<dbReference type="CDD" id="cd12952">
    <property type="entry name" value="MMP_ACEL2062"/>
    <property type="match status" value="1"/>
</dbReference>
<evidence type="ECO:0000313" key="1">
    <source>
        <dbReference type="EMBL" id="NNM74278.1"/>
    </source>
</evidence>
<organism evidence="1 2">
    <name type="scientific">Enterovirga aerilata</name>
    <dbReference type="NCBI Taxonomy" id="2730920"/>
    <lineage>
        <taxon>Bacteria</taxon>
        <taxon>Pseudomonadati</taxon>
        <taxon>Pseudomonadota</taxon>
        <taxon>Alphaproteobacteria</taxon>
        <taxon>Hyphomicrobiales</taxon>
        <taxon>Methylobacteriaceae</taxon>
        <taxon>Enterovirga</taxon>
    </lineage>
</organism>
<dbReference type="InterPro" id="IPR038555">
    <property type="entry name" value="Zincin_1_sf"/>
</dbReference>